<feature type="transmembrane region" description="Helical" evidence="7">
    <location>
        <begin position="156"/>
        <end position="177"/>
    </location>
</feature>
<dbReference type="PROSITE" id="PS50850">
    <property type="entry name" value="MFS"/>
    <property type="match status" value="1"/>
</dbReference>
<keyword evidence="3" id="KW-1003">Cell membrane</keyword>
<dbReference type="GO" id="GO:0022857">
    <property type="term" value="F:transmembrane transporter activity"/>
    <property type="evidence" value="ECO:0007669"/>
    <property type="project" value="InterPro"/>
</dbReference>
<feature type="transmembrane region" description="Helical" evidence="7">
    <location>
        <begin position="349"/>
        <end position="373"/>
    </location>
</feature>
<dbReference type="Gene3D" id="1.20.1720.10">
    <property type="entry name" value="Multidrug resistance protein D"/>
    <property type="match status" value="1"/>
</dbReference>
<dbReference type="Proteomes" id="UP000053797">
    <property type="component" value="Unassembled WGS sequence"/>
</dbReference>
<keyword evidence="2" id="KW-0813">Transport</keyword>
<keyword evidence="5 7" id="KW-1133">Transmembrane helix</keyword>
<proteinExistence type="predicted"/>
<keyword evidence="4 7" id="KW-0812">Transmembrane</keyword>
<dbReference type="AlphaFoldDB" id="A0A0V8GG80"/>
<protein>
    <submittedName>
        <fullName evidence="9">MFS transporter</fullName>
    </submittedName>
</protein>
<dbReference type="InterPro" id="IPR020846">
    <property type="entry name" value="MFS_dom"/>
</dbReference>
<evidence type="ECO:0000256" key="6">
    <source>
        <dbReference type="ARBA" id="ARBA00023136"/>
    </source>
</evidence>
<evidence type="ECO:0000256" key="2">
    <source>
        <dbReference type="ARBA" id="ARBA00022448"/>
    </source>
</evidence>
<dbReference type="Pfam" id="PF07690">
    <property type="entry name" value="MFS_1"/>
    <property type="match status" value="1"/>
</dbReference>
<feature type="transmembrane region" description="Helical" evidence="7">
    <location>
        <begin position="128"/>
        <end position="150"/>
    </location>
</feature>
<dbReference type="EMBL" id="LNQL01000002">
    <property type="protein sequence ID" value="KSU49280.1"/>
    <property type="molecule type" value="Genomic_DNA"/>
</dbReference>
<dbReference type="OrthoDB" id="9816041at2"/>
<evidence type="ECO:0000256" key="5">
    <source>
        <dbReference type="ARBA" id="ARBA00022989"/>
    </source>
</evidence>
<feature type="transmembrane region" description="Helical" evidence="7">
    <location>
        <begin position="189"/>
        <end position="209"/>
    </location>
</feature>
<evidence type="ECO:0000313" key="9">
    <source>
        <dbReference type="EMBL" id="KSU49280.1"/>
    </source>
</evidence>
<dbReference type="RefSeq" id="WP_023467638.1">
    <property type="nucleotide sequence ID" value="NZ_FMYN01000002.1"/>
</dbReference>
<evidence type="ECO:0000256" key="4">
    <source>
        <dbReference type="ARBA" id="ARBA00022692"/>
    </source>
</evidence>
<dbReference type="Gene3D" id="1.20.1250.20">
    <property type="entry name" value="MFS general substrate transporter like domains"/>
    <property type="match status" value="1"/>
</dbReference>
<feature type="transmembrane region" description="Helical" evidence="7">
    <location>
        <begin position="70"/>
        <end position="89"/>
    </location>
</feature>
<keyword evidence="6 7" id="KW-0472">Membrane</keyword>
<evidence type="ECO:0000313" key="10">
    <source>
        <dbReference type="Proteomes" id="UP000053797"/>
    </source>
</evidence>
<feature type="transmembrane region" description="Helical" evidence="7">
    <location>
        <begin position="385"/>
        <end position="408"/>
    </location>
</feature>
<dbReference type="PANTHER" id="PTHR23501">
    <property type="entry name" value="MAJOR FACILITATOR SUPERFAMILY"/>
    <property type="match status" value="1"/>
</dbReference>
<dbReference type="InterPro" id="IPR011701">
    <property type="entry name" value="MFS"/>
</dbReference>
<sequence length="486" mass="52577">MRKKVTVALLLATFLAAIEGTIVATATPVMASELNGAKLVSWIFAGFLLFMAVSTPIYGKMADLYGRKRVLLFGIGVFTVASLACGLAQSMEMLIVFRAVQGIGAGAVLPIAMTIIGDLYTYEERGKIQGVLSAVWGISGVAGPLVGGFLVESLSWRYIFLLNVPFALLSFFMIVVYYKETVRETERKIDYRGALLFALGMSAFLYGLLSGSESETFLRPIILASFFISFVLLFTFYRVEKKASDPLLPPAVIRHPVILVINLAVFFSAWVLVSMSAYIPIFAQGVLGKSPTEAGFMLMPLSLFWTLTAIIGGRTIGAASPRYRTMTGMGLLIVGTVILSLITRESSDVFIYLAVSLIGIGFGLSQPVFMVVLQTSVDWSLRGSATAVNSFLSTTGQTLGVAIFGTIFNLSILRSFSASDTLSGYAIDPFFQSSTAKTFGQDVQYAAEIALSHGLRYVFIGGVLCAILAFAMTWRLPKVRPDDPRS</sequence>
<reference evidence="9 10" key="1">
    <citation type="journal article" date="2015" name="Int. J. Syst. Evol. Microbiol.">
        <title>Exiguobacterium enclense sp. nov., isolated from sediment.</title>
        <authorList>
            <person name="Dastager S.G."/>
            <person name="Mawlankar R."/>
            <person name="Sonalkar V.V."/>
            <person name="Thorat M.N."/>
            <person name="Mual P."/>
            <person name="Verma A."/>
            <person name="Krishnamurthi S."/>
            <person name="Tang S.K."/>
            <person name="Li W.J."/>
        </authorList>
    </citation>
    <scope>NUCLEOTIDE SEQUENCE [LARGE SCALE GENOMIC DNA]</scope>
    <source>
        <strain evidence="9 10">NIO-1109</strain>
    </source>
</reference>
<feature type="transmembrane region" description="Helical" evidence="7">
    <location>
        <begin position="40"/>
        <end position="58"/>
    </location>
</feature>
<evidence type="ECO:0000256" key="1">
    <source>
        <dbReference type="ARBA" id="ARBA00004651"/>
    </source>
</evidence>
<evidence type="ECO:0000256" key="3">
    <source>
        <dbReference type="ARBA" id="ARBA00022475"/>
    </source>
</evidence>
<feature type="transmembrane region" description="Helical" evidence="7">
    <location>
        <begin position="259"/>
        <end position="282"/>
    </location>
</feature>
<feature type="transmembrane region" description="Helical" evidence="7">
    <location>
        <begin position="457"/>
        <end position="476"/>
    </location>
</feature>
<dbReference type="InterPro" id="IPR036259">
    <property type="entry name" value="MFS_trans_sf"/>
</dbReference>
<dbReference type="SUPFAM" id="SSF103473">
    <property type="entry name" value="MFS general substrate transporter"/>
    <property type="match status" value="1"/>
</dbReference>
<gene>
    <name evidence="9" type="ORF">AS033_07895</name>
</gene>
<name>A0A0V8GG80_9BACL</name>
<evidence type="ECO:0000256" key="7">
    <source>
        <dbReference type="SAM" id="Phobius"/>
    </source>
</evidence>
<evidence type="ECO:0000259" key="8">
    <source>
        <dbReference type="PROSITE" id="PS50850"/>
    </source>
</evidence>
<dbReference type="PRINTS" id="PR01036">
    <property type="entry name" value="TCRTETB"/>
</dbReference>
<accession>A0A0V8GG80</accession>
<dbReference type="GO" id="GO:0005886">
    <property type="term" value="C:plasma membrane"/>
    <property type="evidence" value="ECO:0007669"/>
    <property type="project" value="UniProtKB-SubCell"/>
</dbReference>
<comment type="caution">
    <text evidence="9">The sequence shown here is derived from an EMBL/GenBank/DDBJ whole genome shotgun (WGS) entry which is preliminary data.</text>
</comment>
<feature type="transmembrane region" description="Helical" evidence="7">
    <location>
        <begin position="95"/>
        <end position="116"/>
    </location>
</feature>
<comment type="subcellular location">
    <subcellularLocation>
        <location evidence="1">Cell membrane</location>
        <topology evidence="1">Multi-pass membrane protein</topology>
    </subcellularLocation>
</comment>
<feature type="domain" description="Major facilitator superfamily (MFS) profile" evidence="8">
    <location>
        <begin position="5"/>
        <end position="480"/>
    </location>
</feature>
<dbReference type="FunFam" id="1.20.1720.10:FF:000004">
    <property type="entry name" value="EmrB/QacA family drug resistance transporter"/>
    <property type="match status" value="1"/>
</dbReference>
<dbReference type="PANTHER" id="PTHR23501:SF191">
    <property type="entry name" value="VACUOLAR BASIC AMINO ACID TRANSPORTER 4"/>
    <property type="match status" value="1"/>
</dbReference>
<dbReference type="CDD" id="cd17502">
    <property type="entry name" value="MFS_Azr1_MDR_like"/>
    <property type="match status" value="1"/>
</dbReference>
<feature type="transmembrane region" description="Helical" evidence="7">
    <location>
        <begin position="221"/>
        <end position="239"/>
    </location>
</feature>
<feature type="transmembrane region" description="Helical" evidence="7">
    <location>
        <begin position="294"/>
        <end position="313"/>
    </location>
</feature>
<organism evidence="9 10">
    <name type="scientific">Exiguobacterium indicum</name>
    <dbReference type="NCBI Taxonomy" id="296995"/>
    <lineage>
        <taxon>Bacteria</taxon>
        <taxon>Bacillati</taxon>
        <taxon>Bacillota</taxon>
        <taxon>Bacilli</taxon>
        <taxon>Bacillales</taxon>
        <taxon>Bacillales Family XII. Incertae Sedis</taxon>
        <taxon>Exiguobacterium</taxon>
    </lineage>
</organism>